<dbReference type="PANTHER" id="PTHR30163:SF8">
    <property type="entry name" value="LYTIC MUREIN TRANSGLYCOSYLASE"/>
    <property type="match status" value="1"/>
</dbReference>
<sequence length="384" mass="39487">MAWTASVAGIGGIGSPIAAADQDTPAVNQDISVPKDAFDEQASVSDIGSVAGVDGNGASIVNAASTNDIPSAALAAYQRAETVINSADKSCHLSWQLVAAIGRVESDHGRSNHNILDDDGVARPGIFGKPLDGKQGRPEIADTDAGQLDRNKQWDRPVGPMGFIPSTWSVVGVDADNDSQRNPQDIDDAALATAVYLCSGNDDLSTVTGQRAAVYRYNHSQRYVDLVLDVMKAYENGNFTAIPNNTTAAGYLVPNNDDYNYPNTRMPSSDYNQGGSGDTTTGGDETPIPGGDGTTDPGTGGGDTGGGDTGGGDTGGGPLGGGDNPLGNLPDTVDHATQPVTDLLQGVLGALAQSDVKDACKAKYPALTQILQYTNCVLSYGLNP</sequence>
<gene>
    <name evidence="2" type="ORF">GCM10022242_16800</name>
</gene>
<evidence type="ECO:0000313" key="2">
    <source>
        <dbReference type="EMBL" id="GAA3815342.1"/>
    </source>
</evidence>
<dbReference type="CDD" id="cd13399">
    <property type="entry name" value="Slt35-like"/>
    <property type="match status" value="1"/>
</dbReference>
<proteinExistence type="predicted"/>
<dbReference type="EMBL" id="BAABAH010000004">
    <property type="protein sequence ID" value="GAA3815342.1"/>
    <property type="molecule type" value="Genomic_DNA"/>
</dbReference>
<evidence type="ECO:0000256" key="1">
    <source>
        <dbReference type="SAM" id="MobiDB-lite"/>
    </source>
</evidence>
<reference evidence="3" key="1">
    <citation type="journal article" date="2019" name="Int. J. Syst. Evol. Microbiol.">
        <title>The Global Catalogue of Microorganisms (GCM) 10K type strain sequencing project: providing services to taxonomists for standard genome sequencing and annotation.</title>
        <authorList>
            <consortium name="The Broad Institute Genomics Platform"/>
            <consortium name="The Broad Institute Genome Sequencing Center for Infectious Disease"/>
            <person name="Wu L."/>
            <person name="Ma J."/>
        </authorList>
    </citation>
    <scope>NUCLEOTIDE SEQUENCE [LARGE SCALE GENOMIC DNA]</scope>
    <source>
        <strain evidence="3">JCM 16953</strain>
    </source>
</reference>
<feature type="region of interest" description="Disordered" evidence="1">
    <location>
        <begin position="259"/>
        <end position="332"/>
    </location>
</feature>
<evidence type="ECO:0008006" key="4">
    <source>
        <dbReference type="Google" id="ProtNLM"/>
    </source>
</evidence>
<feature type="compositionally biased region" description="Low complexity" evidence="1">
    <location>
        <begin position="278"/>
        <end position="289"/>
    </location>
</feature>
<protein>
    <recommendedName>
        <fullName evidence="4">Transglycosylase SLT domain-containing protein</fullName>
    </recommendedName>
</protein>
<dbReference type="Proteomes" id="UP001501821">
    <property type="component" value="Unassembled WGS sequence"/>
</dbReference>
<feature type="compositionally biased region" description="Gly residues" evidence="1">
    <location>
        <begin position="290"/>
        <end position="324"/>
    </location>
</feature>
<dbReference type="SUPFAM" id="SSF53955">
    <property type="entry name" value="Lysozyme-like"/>
    <property type="match status" value="1"/>
</dbReference>
<feature type="compositionally biased region" description="Polar residues" evidence="1">
    <location>
        <begin position="259"/>
        <end position="273"/>
    </location>
</feature>
<dbReference type="InterPro" id="IPR023346">
    <property type="entry name" value="Lysozyme-like_dom_sf"/>
</dbReference>
<comment type="caution">
    <text evidence="2">The sequence shown here is derived from an EMBL/GenBank/DDBJ whole genome shotgun (WGS) entry which is preliminary data.</text>
</comment>
<evidence type="ECO:0000313" key="3">
    <source>
        <dbReference type="Proteomes" id="UP001501821"/>
    </source>
</evidence>
<name>A0ABP7ICT7_9ACTN</name>
<dbReference type="RefSeq" id="WP_344774270.1">
    <property type="nucleotide sequence ID" value="NZ_BAABAH010000004.1"/>
</dbReference>
<dbReference type="InterPro" id="IPR043426">
    <property type="entry name" value="MltB-like"/>
</dbReference>
<dbReference type="Gene3D" id="1.10.530.10">
    <property type="match status" value="1"/>
</dbReference>
<accession>A0ABP7ICT7</accession>
<organism evidence="2 3">
    <name type="scientific">Nocardioides panacisoli</name>
    <dbReference type="NCBI Taxonomy" id="627624"/>
    <lineage>
        <taxon>Bacteria</taxon>
        <taxon>Bacillati</taxon>
        <taxon>Actinomycetota</taxon>
        <taxon>Actinomycetes</taxon>
        <taxon>Propionibacteriales</taxon>
        <taxon>Nocardioidaceae</taxon>
        <taxon>Nocardioides</taxon>
    </lineage>
</organism>
<keyword evidence="3" id="KW-1185">Reference proteome</keyword>
<dbReference type="PANTHER" id="PTHR30163">
    <property type="entry name" value="MEMBRANE-BOUND LYTIC MUREIN TRANSGLYCOSYLASE B"/>
    <property type="match status" value="1"/>
</dbReference>